<name>A0A382XMP4_9ZZZZ</name>
<dbReference type="AlphaFoldDB" id="A0A382XMP4"/>
<reference evidence="1" key="1">
    <citation type="submission" date="2018-05" db="EMBL/GenBank/DDBJ databases">
        <authorList>
            <person name="Lanie J.A."/>
            <person name="Ng W.-L."/>
            <person name="Kazmierczak K.M."/>
            <person name="Andrzejewski T.M."/>
            <person name="Davidsen T.M."/>
            <person name="Wayne K.J."/>
            <person name="Tettelin H."/>
            <person name="Glass J.I."/>
            <person name="Rusch D."/>
            <person name="Podicherti R."/>
            <person name="Tsui H.-C.T."/>
            <person name="Winkler M.E."/>
        </authorList>
    </citation>
    <scope>NUCLEOTIDE SEQUENCE</scope>
</reference>
<sequence length="173" mass="20008">MTRKIDHPDSSWIPPNFEGSDAVFSNCRKYRYALWRRWDLEGPLILFIGLNPSTADEVKNDPTIRRCIGFAKDWGFGGVLIANLFAFRSTSPTKMKDQLEPIGKENDRWIGLLADGSEMVIAAWGNHGAFLNRFQQIQKRLPEMKCMGLTSQNQPRHPLYLRKDTIPQDYHWI</sequence>
<protein>
    <recommendedName>
        <fullName evidence="2">DUF1643 domain-containing protein</fullName>
    </recommendedName>
</protein>
<gene>
    <name evidence="1" type="ORF">METZ01_LOCUS425087</name>
</gene>
<accession>A0A382XMP4</accession>
<evidence type="ECO:0008006" key="2">
    <source>
        <dbReference type="Google" id="ProtNLM"/>
    </source>
</evidence>
<dbReference type="InterPro" id="IPR012441">
    <property type="entry name" value="DUF1643"/>
</dbReference>
<evidence type="ECO:0000313" key="1">
    <source>
        <dbReference type="EMBL" id="SVD72233.1"/>
    </source>
</evidence>
<dbReference type="EMBL" id="UINC01168938">
    <property type="protein sequence ID" value="SVD72233.1"/>
    <property type="molecule type" value="Genomic_DNA"/>
</dbReference>
<organism evidence="1">
    <name type="scientific">marine metagenome</name>
    <dbReference type="NCBI Taxonomy" id="408172"/>
    <lineage>
        <taxon>unclassified sequences</taxon>
        <taxon>metagenomes</taxon>
        <taxon>ecological metagenomes</taxon>
    </lineage>
</organism>
<proteinExistence type="predicted"/>
<dbReference type="Pfam" id="PF07799">
    <property type="entry name" value="DUF1643"/>
    <property type="match status" value="1"/>
</dbReference>